<evidence type="ECO:0000256" key="1">
    <source>
        <dbReference type="SAM" id="MobiDB-lite"/>
    </source>
</evidence>
<accession>A0ABW8TH41</accession>
<evidence type="ECO:0000313" key="3">
    <source>
        <dbReference type="Proteomes" id="UP001623592"/>
    </source>
</evidence>
<protein>
    <submittedName>
        <fullName evidence="2">Uncharacterized protein</fullName>
    </submittedName>
</protein>
<comment type="caution">
    <text evidence="2">The sequence shown here is derived from an EMBL/GenBank/DDBJ whole genome shotgun (WGS) entry which is preliminary data.</text>
</comment>
<proteinExistence type="predicted"/>
<dbReference type="EMBL" id="JBJIAA010000011">
    <property type="protein sequence ID" value="MFL0251486.1"/>
    <property type="molecule type" value="Genomic_DNA"/>
</dbReference>
<name>A0ABW8TH41_9CLOT</name>
<dbReference type="RefSeq" id="WP_406788142.1">
    <property type="nucleotide sequence ID" value="NZ_JBJIAA010000011.1"/>
</dbReference>
<sequence>MESKDKVTIIDKEKAEEQERAKTKDKRDEKTVPKLNDLDVSSQTMYT</sequence>
<feature type="compositionally biased region" description="Basic and acidic residues" evidence="1">
    <location>
        <begin position="1"/>
        <end position="32"/>
    </location>
</feature>
<organism evidence="2 3">
    <name type="scientific">Clostridium neuense</name>
    <dbReference type="NCBI Taxonomy" id="1728934"/>
    <lineage>
        <taxon>Bacteria</taxon>
        <taxon>Bacillati</taxon>
        <taxon>Bacillota</taxon>
        <taxon>Clostridia</taxon>
        <taxon>Eubacteriales</taxon>
        <taxon>Clostridiaceae</taxon>
        <taxon>Clostridium</taxon>
    </lineage>
</organism>
<evidence type="ECO:0000313" key="2">
    <source>
        <dbReference type="EMBL" id="MFL0251486.1"/>
    </source>
</evidence>
<dbReference type="Proteomes" id="UP001623592">
    <property type="component" value="Unassembled WGS sequence"/>
</dbReference>
<keyword evidence="3" id="KW-1185">Reference proteome</keyword>
<feature type="region of interest" description="Disordered" evidence="1">
    <location>
        <begin position="1"/>
        <end position="47"/>
    </location>
</feature>
<gene>
    <name evidence="2" type="ORF">ACJDT4_13780</name>
</gene>
<reference evidence="2 3" key="1">
    <citation type="submission" date="2024-11" db="EMBL/GenBank/DDBJ databases">
        <authorList>
            <person name="Heng Y.C."/>
            <person name="Lim A.C.H."/>
            <person name="Lee J.K.Y."/>
            <person name="Kittelmann S."/>
        </authorList>
    </citation>
    <scope>NUCLEOTIDE SEQUENCE [LARGE SCALE GENOMIC DNA]</scope>
    <source>
        <strain evidence="2 3">WILCCON 0114</strain>
    </source>
</reference>